<evidence type="ECO:0000256" key="6">
    <source>
        <dbReference type="ARBA" id="ARBA00024867"/>
    </source>
</evidence>
<dbReference type="GO" id="GO:0043546">
    <property type="term" value="F:molybdopterin cofactor binding"/>
    <property type="evidence" value="ECO:0007669"/>
    <property type="project" value="InterPro"/>
</dbReference>
<keyword evidence="3" id="KW-0479">Metal-binding</keyword>
<dbReference type="GO" id="GO:0046872">
    <property type="term" value="F:metal ion binding"/>
    <property type="evidence" value="ECO:0007669"/>
    <property type="project" value="UniProtKB-KW"/>
</dbReference>
<dbReference type="HOGENOM" id="CLU_000422_13_3_9"/>
<evidence type="ECO:0000256" key="2">
    <source>
        <dbReference type="ARBA" id="ARBA00018672"/>
    </source>
</evidence>
<feature type="domain" description="Response regulatory" evidence="8">
    <location>
        <begin position="19"/>
        <end position="132"/>
    </location>
</feature>
<evidence type="ECO:0000256" key="3">
    <source>
        <dbReference type="ARBA" id="ARBA00022723"/>
    </source>
</evidence>
<comment type="similarity">
    <text evidence="1">Belongs to the prokaryotic molybdopterin-containing oxidoreductase family.</text>
</comment>
<keyword evidence="4" id="KW-0408">Iron</keyword>
<evidence type="ECO:0000259" key="8">
    <source>
        <dbReference type="PROSITE" id="PS50110"/>
    </source>
</evidence>
<dbReference type="EMBL" id="CP003348">
    <property type="protein sequence ID" value="AFM00386.1"/>
    <property type="molecule type" value="Genomic_DNA"/>
</dbReference>
<sequence length="974" mass="108557">MLSQESIHNNIRKKSGKYICFLLEKNTERGKYLRRLLQAENLSVLSFYSRQEVLEKVNDTTQVIIVDATDYGVDYAAFFAELRQRSPGIAVVALLADSSRAYRQHMLSGGADAALAIERADELLAAAVWHSARKNTSVFASNDCVEQAKEGIQNVKEDLKLFERQFNRRAFLKGSAAAAAVTGVTVASPGKMATKALAAGDGTASVKQEQIFYGACRANCFGGCRLKITVRNGKVVKTQMAEVPDKRYNRVCARGLTHTQMMYSPDRLKHPLKRVGERGAGQWEQITWEEAIKTITDTWKKIRTELGNNSIGFSHGTGSNGVLTNNGFHRLRNLMEATCFYCNYDSNHIVTIGQCLGIGPNYNGNEMADLINAKTIIFFGANITESQPQNWHFVKEAQENGTKLICIDPVSTTLAIRSDIHVPIRPGTDAALAMAMMNIIIKNGWTDDTFIKKSSVGPFLVKESDGTYLRFSDLWPLPEGEQDAIVVRDKDGNIGVPGRIPDPVIKGSYTVNGIKVTTAFDLLVNRVAEWTPERTAELCDIPVDQLHEITRIYATETPSTIFTGFGPDHYVNGNHAYVAIFALGMITGNIGKPGASTGWPFNLGFNINAGAISTAPGSPIGPTLPQVKIPYIVENKQYGGKPLELRSIYHVNTNPLGNFAGRQELLQAYEKLELIVASDWRLTDTARYADIVLPAAHWFEVEDIHSSGQTTWTAFQEKAVEPPFECKSDWEMIRMLAEAMGYGEHCSYTDSEMLRMACEGPGPEAFGISYDKLKSEKVVRGALPPGKTYLYGEDGVFKTATGRVQFYFENPQPDYLYDPVNQKINPDEERLPYFEPPREAWPETVGSFTRKPLAEKYPLVYTSERNKLKTHTMFGHNPWLLELYPEPIVKVNPQDARQRGIADGDYAKVYNDRGYVVLKVVFSSGVRPGMLVVPKGWQADQFKEGHYSDLVGNLVDDYRLNNNYFDTLCEMEKV</sequence>
<evidence type="ECO:0000259" key="9">
    <source>
        <dbReference type="PROSITE" id="PS51669"/>
    </source>
</evidence>
<dbReference type="NCBIfam" id="TIGR01409">
    <property type="entry name" value="TAT_signal_seq"/>
    <property type="match status" value="1"/>
</dbReference>
<dbReference type="InterPro" id="IPR050612">
    <property type="entry name" value="Prok_Mopterin_Oxidored"/>
</dbReference>
<dbReference type="Gene3D" id="3.40.50.740">
    <property type="match status" value="1"/>
</dbReference>
<reference evidence="11" key="1">
    <citation type="submission" date="2012-06" db="EMBL/GenBank/DDBJ databases">
        <title>Complete sequence of Desulfitobacterium dehalogenans ATCC 51507.</title>
        <authorList>
            <person name="Lucas S."/>
            <person name="Han J."/>
            <person name="Lapidus A."/>
            <person name="Cheng J.-F."/>
            <person name="Goodwin L."/>
            <person name="Pitluck S."/>
            <person name="Peters L."/>
            <person name="Ovchinnikova G."/>
            <person name="Teshima H."/>
            <person name="Detter J.C."/>
            <person name="Han C."/>
            <person name="Tapia R."/>
            <person name="Land M."/>
            <person name="Hauser L."/>
            <person name="Kyrpides N."/>
            <person name="Ivanova N."/>
            <person name="Pagani I."/>
            <person name="Kruse T."/>
            <person name="de Vos W.M."/>
            <person name="Smidt H."/>
            <person name="Woyke T."/>
        </authorList>
    </citation>
    <scope>NUCLEOTIDE SEQUENCE [LARGE SCALE GENOMIC DNA]</scope>
    <source>
        <strain evidence="11">ATCC 51507 / DSM 9161 / JW/IU-DC1</strain>
    </source>
</reference>
<dbReference type="PANTHER" id="PTHR43742:SF6">
    <property type="entry name" value="OXIDOREDUCTASE YYAE-RELATED"/>
    <property type="match status" value="1"/>
</dbReference>
<gene>
    <name evidence="10" type="ordered locus">Desde_1999</name>
</gene>
<evidence type="ECO:0000313" key="11">
    <source>
        <dbReference type="Proteomes" id="UP000006053"/>
    </source>
</evidence>
<keyword evidence="5" id="KW-0411">Iron-sulfur</keyword>
<dbReference type="Gene3D" id="2.40.40.20">
    <property type="match status" value="1"/>
</dbReference>
<accession>I4A8V1</accession>
<evidence type="ECO:0000313" key="10">
    <source>
        <dbReference type="EMBL" id="AFM00386.1"/>
    </source>
</evidence>
<dbReference type="Gene3D" id="3.40.50.12440">
    <property type="match status" value="2"/>
</dbReference>
<feature type="domain" description="4Fe-4S Mo/W bis-MGD-type" evidence="9">
    <location>
        <begin position="209"/>
        <end position="266"/>
    </location>
</feature>
<dbReference type="SMART" id="SM00926">
    <property type="entry name" value="Molybdop_Fe4S4"/>
    <property type="match status" value="1"/>
</dbReference>
<dbReference type="SUPFAM" id="SSF52172">
    <property type="entry name" value="CheY-like"/>
    <property type="match status" value="1"/>
</dbReference>
<dbReference type="InterPro" id="IPR006656">
    <property type="entry name" value="Mopterin_OxRdtase"/>
</dbReference>
<dbReference type="PANTHER" id="PTHR43742">
    <property type="entry name" value="TRIMETHYLAMINE-N-OXIDE REDUCTASE"/>
    <property type="match status" value="1"/>
</dbReference>
<dbReference type="AlphaFoldDB" id="I4A8V1"/>
<evidence type="ECO:0000256" key="4">
    <source>
        <dbReference type="ARBA" id="ARBA00023004"/>
    </source>
</evidence>
<dbReference type="Proteomes" id="UP000006053">
    <property type="component" value="Chromosome"/>
</dbReference>
<reference evidence="10 11" key="2">
    <citation type="journal article" date="2015" name="J. Bacteriol.">
        <title>Genomic, proteomic, and biochemical analysis of the organohalide respiratory pathway in Desulfitobacterium dehalogenans.</title>
        <authorList>
            <person name="Kruse T."/>
            <person name="van de Pas B.A."/>
            <person name="Atteia A."/>
            <person name="Krab K."/>
            <person name="Hagen W.R."/>
            <person name="Goodwin L."/>
            <person name="Chain P."/>
            <person name="Boeren S."/>
            <person name="Maphosa F."/>
            <person name="Schraa G."/>
            <person name="de Vos W.M."/>
            <person name="van der Oost J."/>
            <person name="Smidt H."/>
            <person name="Stams A.J."/>
        </authorList>
    </citation>
    <scope>NUCLEOTIDE SEQUENCE [LARGE SCALE GENOMIC DNA]</scope>
    <source>
        <strain evidence="11">ATCC 51507 / DSM 9161 / JW/IU-DC1</strain>
    </source>
</reference>
<evidence type="ECO:0000256" key="1">
    <source>
        <dbReference type="ARBA" id="ARBA00010312"/>
    </source>
</evidence>
<keyword evidence="7" id="KW-0597">Phosphoprotein</keyword>
<dbReference type="InterPro" id="IPR019546">
    <property type="entry name" value="TAT_signal_bac_arc"/>
</dbReference>
<dbReference type="InterPro" id="IPR011006">
    <property type="entry name" value="CheY-like_superfamily"/>
</dbReference>
<comment type="function">
    <text evidence="6">May play the central regulatory role in sporulation. It may be an element of the effector pathway responsible for the activation of sporulation genes in response to nutritional stress. Spo0A may act in concert with spo0H (a sigma factor) to control the expression of some genes that are critical to the sporulation process.</text>
</comment>
<dbReference type="STRING" id="756499.Desde_1999"/>
<dbReference type="Gene3D" id="3.40.50.2300">
    <property type="match status" value="1"/>
</dbReference>
<dbReference type="InterPro" id="IPR006657">
    <property type="entry name" value="MoPterin_dinucl-bd_dom"/>
</dbReference>
<dbReference type="InterPro" id="IPR009010">
    <property type="entry name" value="Asp_de-COase-like_dom_sf"/>
</dbReference>
<proteinExistence type="inferred from homology"/>
<name>I4A8V1_DESDJ</name>
<dbReference type="Gene3D" id="3.40.228.10">
    <property type="entry name" value="Dimethylsulfoxide Reductase, domain 2"/>
    <property type="match status" value="1"/>
</dbReference>
<dbReference type="Pfam" id="PF01568">
    <property type="entry name" value="Molydop_binding"/>
    <property type="match status" value="1"/>
</dbReference>
<evidence type="ECO:0000256" key="5">
    <source>
        <dbReference type="ARBA" id="ARBA00023014"/>
    </source>
</evidence>
<dbReference type="SUPFAM" id="SSF50692">
    <property type="entry name" value="ADC-like"/>
    <property type="match status" value="1"/>
</dbReference>
<dbReference type="KEGG" id="ddh:Desde_1999"/>
<dbReference type="Gene3D" id="3.30.2070.10">
    <property type="entry name" value="Formate dehydrogenase/DMSO reductase"/>
    <property type="match status" value="1"/>
</dbReference>
<dbReference type="SUPFAM" id="SSF53706">
    <property type="entry name" value="Formate dehydrogenase/DMSO reductase, domains 1-3"/>
    <property type="match status" value="1"/>
</dbReference>
<dbReference type="CDD" id="cd00156">
    <property type="entry name" value="REC"/>
    <property type="match status" value="1"/>
</dbReference>
<dbReference type="eggNOG" id="COG0243">
    <property type="taxonomic scope" value="Bacteria"/>
</dbReference>
<dbReference type="Pfam" id="PF04879">
    <property type="entry name" value="Molybdop_Fe4S4"/>
    <property type="match status" value="1"/>
</dbReference>
<dbReference type="PROSITE" id="PS51669">
    <property type="entry name" value="4FE4S_MOW_BIS_MGD"/>
    <property type="match status" value="1"/>
</dbReference>
<organism evidence="10 11">
    <name type="scientific">Desulfitobacterium dehalogenans (strain ATCC 51507 / DSM 9161 / JW/IU-DC1)</name>
    <dbReference type="NCBI Taxonomy" id="756499"/>
    <lineage>
        <taxon>Bacteria</taxon>
        <taxon>Bacillati</taxon>
        <taxon>Bacillota</taxon>
        <taxon>Clostridia</taxon>
        <taxon>Eubacteriales</taxon>
        <taxon>Desulfitobacteriaceae</taxon>
        <taxon>Desulfitobacterium</taxon>
    </lineage>
</organism>
<dbReference type="InterPro" id="IPR001789">
    <property type="entry name" value="Sig_transdc_resp-reg_receiver"/>
</dbReference>
<keyword evidence="11" id="KW-1185">Reference proteome</keyword>
<feature type="modified residue" description="4-aspartylphosphate" evidence="7">
    <location>
        <position position="67"/>
    </location>
</feature>
<dbReference type="PROSITE" id="PS50110">
    <property type="entry name" value="RESPONSE_REGULATORY"/>
    <property type="match status" value="1"/>
</dbReference>
<dbReference type="GO" id="GO:0000160">
    <property type="term" value="P:phosphorelay signal transduction system"/>
    <property type="evidence" value="ECO:0007669"/>
    <property type="project" value="InterPro"/>
</dbReference>
<dbReference type="Pfam" id="PF00384">
    <property type="entry name" value="Molybdopterin"/>
    <property type="match status" value="1"/>
</dbReference>
<dbReference type="GO" id="GO:0016491">
    <property type="term" value="F:oxidoreductase activity"/>
    <property type="evidence" value="ECO:0007669"/>
    <property type="project" value="InterPro"/>
</dbReference>
<protein>
    <recommendedName>
        <fullName evidence="2">Stage 0 sporulation protein A homolog</fullName>
    </recommendedName>
</protein>
<evidence type="ECO:0000256" key="7">
    <source>
        <dbReference type="PROSITE-ProRule" id="PRU00169"/>
    </source>
</evidence>
<dbReference type="InterPro" id="IPR006963">
    <property type="entry name" value="Mopterin_OxRdtase_4Fe-4S_dom"/>
</dbReference>
<dbReference type="GO" id="GO:0051536">
    <property type="term" value="F:iron-sulfur cluster binding"/>
    <property type="evidence" value="ECO:0007669"/>
    <property type="project" value="UniProtKB-KW"/>
</dbReference>